<dbReference type="OrthoDB" id="3183959at2"/>
<accession>A0A172RXX1</accession>
<sequence>MIVNIGEVATFPSAEANREQSAKVLEEAAEVFAAWQQFDAKGRAMYRQPFLKKLLSELADLVMACENMLSGVNQYGLRECECEGVALTKTYLHGLLLAAAEVSEAVRMWNLFPSDRTLEDLLGTVEELERYACGVISALGVEDFTPYMLACEKRNRWRGRYE</sequence>
<dbReference type="KEGG" id="ddt:AAY81_04900"/>
<dbReference type="RefSeq" id="WP_066662105.1">
    <property type="nucleotide sequence ID" value="NZ_CP011402.1"/>
</dbReference>
<evidence type="ECO:0000313" key="1">
    <source>
        <dbReference type="EMBL" id="SEP04091.1"/>
    </source>
</evidence>
<protein>
    <recommendedName>
        <fullName evidence="3">MazG nucleotide pyrophosphohydrolase domain-containing protein</fullName>
    </recommendedName>
</protein>
<dbReference type="Proteomes" id="UP000182975">
    <property type="component" value="Unassembled WGS sequence"/>
</dbReference>
<organism evidence="1 2">
    <name type="scientific">Denitrobacterium detoxificans</name>
    <dbReference type="NCBI Taxonomy" id="79604"/>
    <lineage>
        <taxon>Bacteria</taxon>
        <taxon>Bacillati</taxon>
        <taxon>Actinomycetota</taxon>
        <taxon>Coriobacteriia</taxon>
        <taxon>Eggerthellales</taxon>
        <taxon>Eggerthellaceae</taxon>
        <taxon>Denitrobacterium</taxon>
    </lineage>
</organism>
<gene>
    <name evidence="1" type="ORF">SAMN02910314_02001</name>
</gene>
<keyword evidence="2" id="KW-1185">Reference proteome</keyword>
<evidence type="ECO:0000313" key="2">
    <source>
        <dbReference type="Proteomes" id="UP000182975"/>
    </source>
</evidence>
<dbReference type="STRING" id="79604.AAY81_04900"/>
<dbReference type="EMBL" id="FOEC01000026">
    <property type="protein sequence ID" value="SEP04091.1"/>
    <property type="molecule type" value="Genomic_DNA"/>
</dbReference>
<reference evidence="2" key="1">
    <citation type="submission" date="2016-10" db="EMBL/GenBank/DDBJ databases">
        <authorList>
            <person name="Varghese N."/>
        </authorList>
    </citation>
    <scope>NUCLEOTIDE SEQUENCE [LARGE SCALE GENOMIC DNA]</scope>
    <source>
        <strain evidence="2">DSM 21843</strain>
    </source>
</reference>
<evidence type="ECO:0008006" key="3">
    <source>
        <dbReference type="Google" id="ProtNLM"/>
    </source>
</evidence>
<proteinExistence type="predicted"/>
<name>A0A172RXX1_9ACTN</name>
<dbReference type="AlphaFoldDB" id="A0A172RXX1"/>